<evidence type="ECO:0000313" key="2">
    <source>
        <dbReference type="Proteomes" id="UP001211065"/>
    </source>
</evidence>
<dbReference type="AlphaFoldDB" id="A0AAD5U140"/>
<gene>
    <name evidence="1" type="ORF">HK099_006500</name>
</gene>
<proteinExistence type="predicted"/>
<dbReference type="EMBL" id="JADGJW010000565">
    <property type="protein sequence ID" value="KAJ3215133.1"/>
    <property type="molecule type" value="Genomic_DNA"/>
</dbReference>
<comment type="caution">
    <text evidence="1">The sequence shown here is derived from an EMBL/GenBank/DDBJ whole genome shotgun (WGS) entry which is preliminary data.</text>
</comment>
<accession>A0AAD5U140</accession>
<evidence type="ECO:0000313" key="1">
    <source>
        <dbReference type="EMBL" id="KAJ3215133.1"/>
    </source>
</evidence>
<dbReference type="Proteomes" id="UP001211065">
    <property type="component" value="Unassembled WGS sequence"/>
</dbReference>
<organism evidence="1 2">
    <name type="scientific">Clydaea vesicula</name>
    <dbReference type="NCBI Taxonomy" id="447962"/>
    <lineage>
        <taxon>Eukaryota</taxon>
        <taxon>Fungi</taxon>
        <taxon>Fungi incertae sedis</taxon>
        <taxon>Chytridiomycota</taxon>
        <taxon>Chytridiomycota incertae sedis</taxon>
        <taxon>Chytridiomycetes</taxon>
        <taxon>Lobulomycetales</taxon>
        <taxon>Lobulomycetaceae</taxon>
        <taxon>Clydaea</taxon>
    </lineage>
</organism>
<keyword evidence="2" id="KW-1185">Reference proteome</keyword>
<reference evidence="1" key="1">
    <citation type="submission" date="2020-05" db="EMBL/GenBank/DDBJ databases">
        <title>Phylogenomic resolution of chytrid fungi.</title>
        <authorList>
            <person name="Stajich J.E."/>
            <person name="Amses K."/>
            <person name="Simmons R."/>
            <person name="Seto K."/>
            <person name="Myers J."/>
            <person name="Bonds A."/>
            <person name="Quandt C.A."/>
            <person name="Barry K."/>
            <person name="Liu P."/>
            <person name="Grigoriev I."/>
            <person name="Longcore J.E."/>
            <person name="James T.Y."/>
        </authorList>
    </citation>
    <scope>NUCLEOTIDE SEQUENCE</scope>
    <source>
        <strain evidence="1">JEL0476</strain>
    </source>
</reference>
<name>A0AAD5U140_9FUNG</name>
<sequence>MFKIQGNASITFSGGSGMSIVNDKAIFGYYILMKLFILLRKRLKTVTLDTNQQNFGQLKLDKISLLHICLPQERQNSSTGWASYSHFGIWLSGNFNLDGTQASNILLHLTRDENSHWINCELFNNVPSAKDIKIILGVETFECEHSIQNIALNILPFPSFTPSIELNSIQQIIQNHRNRIFHNSCQIMVEKTLCQEHTSCLLFAIDMIVNIHGIEKVNIERNIDQFYVVKIAGYTTDYPFSIENSLGSYNIEKKFEEKVKKFNDGLSNHMNKVIIENETDFNLSNDNIFETFNKLYDFHLYQRKHITFIQFIKGNGRYGPSNIWIDIEYEIGHFEGTAGEYSKITRKPSKLKKNM</sequence>
<protein>
    <submittedName>
        <fullName evidence="1">Uncharacterized protein</fullName>
    </submittedName>
</protein>